<proteinExistence type="predicted"/>
<evidence type="ECO:0000313" key="10">
    <source>
        <dbReference type="Proteomes" id="UP000005627"/>
    </source>
</evidence>
<dbReference type="GeneID" id="11503275"/>
<dbReference type="OrthoDB" id="423462at2759"/>
<dbReference type="RefSeq" id="XP_003679379.1">
    <property type="nucleotide sequence ID" value="XM_003679331.1"/>
</dbReference>
<dbReference type="SMART" id="SM00356">
    <property type="entry name" value="ZnF_C3H1"/>
    <property type="match status" value="2"/>
</dbReference>
<feature type="domain" description="C3H1-type" evidence="8">
    <location>
        <begin position="141"/>
        <end position="168"/>
    </location>
</feature>
<evidence type="ECO:0000259" key="7">
    <source>
        <dbReference type="PROSITE" id="PS50102"/>
    </source>
</evidence>
<gene>
    <name evidence="9" type="primary">TDEL0B00390</name>
    <name evidence="9" type="ORF">TDEL_0B00390</name>
</gene>
<dbReference type="GO" id="GO:0071004">
    <property type="term" value="C:U2-type prespliceosome"/>
    <property type="evidence" value="ECO:0007669"/>
    <property type="project" value="EnsemblFungi"/>
</dbReference>
<evidence type="ECO:0000256" key="4">
    <source>
        <dbReference type="ARBA" id="ARBA00022833"/>
    </source>
</evidence>
<organism evidence="9 10">
    <name type="scientific">Torulaspora delbrueckii</name>
    <name type="common">Yeast</name>
    <name type="synonym">Candida colliculosa</name>
    <dbReference type="NCBI Taxonomy" id="4950"/>
    <lineage>
        <taxon>Eukaryota</taxon>
        <taxon>Fungi</taxon>
        <taxon>Dikarya</taxon>
        <taxon>Ascomycota</taxon>
        <taxon>Saccharomycotina</taxon>
        <taxon>Saccharomycetes</taxon>
        <taxon>Saccharomycetales</taxon>
        <taxon>Saccharomycetaceae</taxon>
        <taxon>Torulaspora</taxon>
    </lineage>
</organism>
<dbReference type="InterPro" id="IPR000571">
    <property type="entry name" value="Znf_CCCH"/>
</dbReference>
<dbReference type="InParanoid" id="G8ZNH4"/>
<dbReference type="InterPro" id="IPR000504">
    <property type="entry name" value="RRM_dom"/>
</dbReference>
<dbReference type="InterPro" id="IPR009145">
    <property type="entry name" value="U2AF_small"/>
</dbReference>
<dbReference type="Proteomes" id="UP000005627">
    <property type="component" value="Chromosome 2"/>
</dbReference>
<dbReference type="GO" id="GO:0000243">
    <property type="term" value="C:commitment complex"/>
    <property type="evidence" value="ECO:0007669"/>
    <property type="project" value="EnsemblFungi"/>
</dbReference>
<feature type="zinc finger region" description="C3H1-type" evidence="6">
    <location>
        <begin position="141"/>
        <end position="168"/>
    </location>
</feature>
<keyword evidence="10" id="KW-1185">Reference proteome</keyword>
<keyword evidence="4 6" id="KW-0862">Zinc</keyword>
<dbReference type="SMART" id="SM00361">
    <property type="entry name" value="RRM_1"/>
    <property type="match status" value="1"/>
</dbReference>
<evidence type="ECO:0000256" key="3">
    <source>
        <dbReference type="ARBA" id="ARBA00022771"/>
    </source>
</evidence>
<evidence type="ECO:0000256" key="2">
    <source>
        <dbReference type="ARBA" id="ARBA00022737"/>
    </source>
</evidence>
<dbReference type="AlphaFoldDB" id="G8ZNH4"/>
<dbReference type="PANTHER" id="PTHR12620">
    <property type="entry name" value="U2 SNRNP AUXILIARY FACTOR, SMALL SUBUNIT"/>
    <property type="match status" value="1"/>
</dbReference>
<sequence length="190" mass="22189">MITGRYGMSRYSYTHTLNTVLTSGSHFYCKIGACRHGDKCSKKHIRPVRSNTIVLYNMLHIPASGLDQSSFEDFYEDVYIEACRFGAVRSMVVCENGNDHLKGNVYLHFEHPNEAQRAMDDFNTRWYDERPIYCDLTHIVDFRDAICRRHDQQACERGDECNFMHIRRPSQGLKIDLERSQTSKSRSLKH</sequence>
<name>G8ZNH4_TORDE</name>
<evidence type="ECO:0000313" key="9">
    <source>
        <dbReference type="EMBL" id="CCE90168.1"/>
    </source>
</evidence>
<evidence type="ECO:0000256" key="6">
    <source>
        <dbReference type="PROSITE-ProRule" id="PRU00723"/>
    </source>
</evidence>
<reference evidence="9 10" key="1">
    <citation type="journal article" date="2011" name="Proc. Natl. Acad. Sci. U.S.A.">
        <title>Evolutionary erosion of yeast sex chromosomes by mating-type switching accidents.</title>
        <authorList>
            <person name="Gordon J.L."/>
            <person name="Armisen D."/>
            <person name="Proux-Wera E."/>
            <person name="Oheigeartaigh S.S."/>
            <person name="Byrne K.P."/>
            <person name="Wolfe K.H."/>
        </authorList>
    </citation>
    <scope>NUCLEOTIDE SEQUENCE [LARGE SCALE GENOMIC DNA]</scope>
    <source>
        <strain evidence="10">ATCC 10662 / CBS 1146 / NBRC 0425 / NCYC 2629 / NRRL Y-866</strain>
    </source>
</reference>
<protein>
    <recommendedName>
        <fullName evidence="11">Splicing factor U2AF 23 kDa subunit</fullName>
    </recommendedName>
</protein>
<dbReference type="HOGENOM" id="CLU_059852_3_1_1"/>
<dbReference type="PRINTS" id="PR01848">
    <property type="entry name" value="U2AUXFACTOR"/>
</dbReference>
<accession>G8ZNH4</accession>
<dbReference type="PROSITE" id="PS50102">
    <property type="entry name" value="RRM"/>
    <property type="match status" value="1"/>
</dbReference>
<dbReference type="Gene3D" id="3.30.70.330">
    <property type="match status" value="1"/>
</dbReference>
<evidence type="ECO:0000259" key="8">
    <source>
        <dbReference type="PROSITE" id="PS50103"/>
    </source>
</evidence>
<dbReference type="eggNOG" id="KOG2202">
    <property type="taxonomic scope" value="Eukaryota"/>
</dbReference>
<dbReference type="KEGG" id="tdl:TDEL_0B00390"/>
<dbReference type="InterPro" id="IPR035979">
    <property type="entry name" value="RBD_domain_sf"/>
</dbReference>
<dbReference type="GO" id="GO:0008270">
    <property type="term" value="F:zinc ion binding"/>
    <property type="evidence" value="ECO:0007669"/>
    <property type="project" value="UniProtKB-KW"/>
</dbReference>
<dbReference type="EMBL" id="HE616743">
    <property type="protein sequence ID" value="CCE90168.1"/>
    <property type="molecule type" value="Genomic_DNA"/>
</dbReference>
<dbReference type="PROSITE" id="PS50103">
    <property type="entry name" value="ZF_C3H1"/>
    <property type="match status" value="1"/>
</dbReference>
<keyword evidence="1 6" id="KW-0479">Metal-binding</keyword>
<dbReference type="GO" id="GO:0003723">
    <property type="term" value="F:RNA binding"/>
    <property type="evidence" value="ECO:0007669"/>
    <property type="project" value="UniProtKB-UniRule"/>
</dbReference>
<dbReference type="GO" id="GO:0045292">
    <property type="term" value="P:mRNA cis splicing, via spliceosome"/>
    <property type="evidence" value="ECO:0007669"/>
    <property type="project" value="EnsemblFungi"/>
</dbReference>
<feature type="domain" description="RRM" evidence="7">
    <location>
        <begin position="51"/>
        <end position="139"/>
    </location>
</feature>
<dbReference type="STRING" id="1076872.G8ZNH4"/>
<dbReference type="Pfam" id="PF00642">
    <property type="entry name" value="zf-CCCH"/>
    <property type="match status" value="1"/>
</dbReference>
<dbReference type="InterPro" id="IPR012677">
    <property type="entry name" value="Nucleotide-bd_a/b_plait_sf"/>
</dbReference>
<evidence type="ECO:0000256" key="5">
    <source>
        <dbReference type="PROSITE-ProRule" id="PRU00176"/>
    </source>
</evidence>
<dbReference type="InterPro" id="IPR003954">
    <property type="entry name" value="RRM_euk-type"/>
</dbReference>
<keyword evidence="5" id="KW-0694">RNA-binding</keyword>
<evidence type="ECO:0000256" key="1">
    <source>
        <dbReference type="ARBA" id="ARBA00022723"/>
    </source>
</evidence>
<evidence type="ECO:0008006" key="11">
    <source>
        <dbReference type="Google" id="ProtNLM"/>
    </source>
</evidence>
<dbReference type="SUPFAM" id="SSF54928">
    <property type="entry name" value="RNA-binding domain, RBD"/>
    <property type="match status" value="1"/>
</dbReference>
<dbReference type="GO" id="GO:0089701">
    <property type="term" value="C:U2AF complex"/>
    <property type="evidence" value="ECO:0007669"/>
    <property type="project" value="EnsemblFungi"/>
</dbReference>
<keyword evidence="2" id="KW-0677">Repeat</keyword>
<keyword evidence="3 6" id="KW-0863">Zinc-finger</keyword>